<dbReference type="Proteomes" id="UP001060085">
    <property type="component" value="Linkage Group LG02"/>
</dbReference>
<name>A0ACC0BVR4_CATRO</name>
<dbReference type="EMBL" id="CM044702">
    <property type="protein sequence ID" value="KAI5676633.1"/>
    <property type="molecule type" value="Genomic_DNA"/>
</dbReference>
<keyword evidence="2" id="KW-1185">Reference proteome</keyword>
<accession>A0ACC0BVR4</accession>
<comment type="caution">
    <text evidence="1">The sequence shown here is derived from an EMBL/GenBank/DDBJ whole genome shotgun (WGS) entry which is preliminary data.</text>
</comment>
<evidence type="ECO:0000313" key="2">
    <source>
        <dbReference type="Proteomes" id="UP001060085"/>
    </source>
</evidence>
<reference evidence="2" key="1">
    <citation type="journal article" date="2023" name="Nat. Plants">
        <title>Single-cell RNA sequencing provides a high-resolution roadmap for understanding the multicellular compartmentation of specialized metabolism.</title>
        <authorList>
            <person name="Sun S."/>
            <person name="Shen X."/>
            <person name="Li Y."/>
            <person name="Li Y."/>
            <person name="Wang S."/>
            <person name="Li R."/>
            <person name="Zhang H."/>
            <person name="Shen G."/>
            <person name="Guo B."/>
            <person name="Wei J."/>
            <person name="Xu J."/>
            <person name="St-Pierre B."/>
            <person name="Chen S."/>
            <person name="Sun C."/>
        </authorList>
    </citation>
    <scope>NUCLEOTIDE SEQUENCE [LARGE SCALE GENOMIC DNA]</scope>
</reference>
<sequence length="144" mass="16391">MRLEIEEILYSYRIDIVFSSHVHAYERMNRVYNYTLDPCGPVYITIGNGGNIEKVDVDHVDKPGKCPSSRDNILELEVSAISISPLDLQRASSAGTDSQSGVHIERALPTLLNSTLNAMESRKLFLNKNFKQEIQRRGIRKKKR</sequence>
<protein>
    <submittedName>
        <fullName evidence="1">Uncharacterized protein</fullName>
    </submittedName>
</protein>
<proteinExistence type="predicted"/>
<evidence type="ECO:0000313" key="1">
    <source>
        <dbReference type="EMBL" id="KAI5676633.1"/>
    </source>
</evidence>
<gene>
    <name evidence="1" type="ORF">M9H77_07583</name>
</gene>
<organism evidence="1 2">
    <name type="scientific">Catharanthus roseus</name>
    <name type="common">Madagascar periwinkle</name>
    <name type="synonym">Vinca rosea</name>
    <dbReference type="NCBI Taxonomy" id="4058"/>
    <lineage>
        <taxon>Eukaryota</taxon>
        <taxon>Viridiplantae</taxon>
        <taxon>Streptophyta</taxon>
        <taxon>Embryophyta</taxon>
        <taxon>Tracheophyta</taxon>
        <taxon>Spermatophyta</taxon>
        <taxon>Magnoliopsida</taxon>
        <taxon>eudicotyledons</taxon>
        <taxon>Gunneridae</taxon>
        <taxon>Pentapetalae</taxon>
        <taxon>asterids</taxon>
        <taxon>lamiids</taxon>
        <taxon>Gentianales</taxon>
        <taxon>Apocynaceae</taxon>
        <taxon>Rauvolfioideae</taxon>
        <taxon>Vinceae</taxon>
        <taxon>Catharanthinae</taxon>
        <taxon>Catharanthus</taxon>
    </lineage>
</organism>